<dbReference type="Proteomes" id="UP000266721">
    <property type="component" value="Unassembled WGS sequence"/>
</dbReference>
<dbReference type="AlphaFoldDB" id="A0A3R5Q212"/>
<reference evidence="1 2" key="1">
    <citation type="journal article" date="2016" name="PLoS ONE">
        <title>A First Insight into the Genome of the Filter-Feeder Mussel Mytilus galloprovincialis.</title>
        <authorList>
            <person name="Murgarella M."/>
            <person name="Puiu D."/>
            <person name="Novoa B."/>
            <person name="Figueras A."/>
            <person name="Posada D."/>
            <person name="Canchaya C."/>
        </authorList>
    </citation>
    <scope>NUCLEOTIDE SEQUENCE [LARGE SCALE GENOMIC DNA]</scope>
    <source>
        <tissue evidence="1">Muscle</tissue>
    </source>
</reference>
<dbReference type="EMBL" id="KV604689">
    <property type="protein sequence ID" value="OPL20578.1"/>
    <property type="molecule type" value="Genomic_DNA"/>
</dbReference>
<sequence>MFLFYSPLPTKTDLDAHRAMDDHPVNKTEYPYIHRWRSLISARMSEIGNEWPSPARVHQYSNLSSSFPQITTPRMNDSSMLFRSPRAPLNKMTTTWTLPNVRTRLFNGSSKE</sequence>
<evidence type="ECO:0000313" key="1">
    <source>
        <dbReference type="EMBL" id="OPL20578.1"/>
    </source>
</evidence>
<name>A0A3R5Q212_MYTGA</name>
<accession>A0A3R5Q212</accession>
<organism evidence="1 2">
    <name type="scientific">Mytilus galloprovincialis</name>
    <name type="common">Mediterranean mussel</name>
    <dbReference type="NCBI Taxonomy" id="29158"/>
    <lineage>
        <taxon>Eukaryota</taxon>
        <taxon>Metazoa</taxon>
        <taxon>Spiralia</taxon>
        <taxon>Lophotrochozoa</taxon>
        <taxon>Mollusca</taxon>
        <taxon>Bivalvia</taxon>
        <taxon>Autobranchia</taxon>
        <taxon>Pteriomorphia</taxon>
        <taxon>Mytilida</taxon>
        <taxon>Mytiloidea</taxon>
        <taxon>Mytilidae</taxon>
        <taxon>Mytilinae</taxon>
        <taxon>Mytilus</taxon>
    </lineage>
</organism>
<gene>
    <name evidence="1" type="ORF">AM593_06937</name>
</gene>
<feature type="non-terminal residue" evidence="1">
    <location>
        <position position="1"/>
    </location>
</feature>
<proteinExistence type="predicted"/>
<keyword evidence="2" id="KW-1185">Reference proteome</keyword>
<protein>
    <submittedName>
        <fullName evidence="1">Uncharacterized protein</fullName>
    </submittedName>
</protein>
<evidence type="ECO:0000313" key="2">
    <source>
        <dbReference type="Proteomes" id="UP000266721"/>
    </source>
</evidence>